<dbReference type="OrthoDB" id="3216074at2"/>
<protein>
    <recommendedName>
        <fullName evidence="1">STAS domain-containing protein</fullName>
    </recommendedName>
</protein>
<dbReference type="Proteomes" id="UP000035763">
    <property type="component" value="Unassembled WGS sequence"/>
</dbReference>
<evidence type="ECO:0000259" key="1">
    <source>
        <dbReference type="PROSITE" id="PS50801"/>
    </source>
</evidence>
<dbReference type="PANTHER" id="PTHR33495">
    <property type="entry name" value="ANTI-SIGMA FACTOR ANTAGONIST TM_1081-RELATED-RELATED"/>
    <property type="match status" value="1"/>
</dbReference>
<proteinExistence type="predicted"/>
<dbReference type="EMBL" id="CAJA01000069">
    <property type="protein sequence ID" value="CCH72392.1"/>
    <property type="molecule type" value="Genomic_DNA"/>
</dbReference>
<sequence length="137" mass="15137">MSPNRMGPYCVYNSVNRMQGVGVMGPALRERTAQVVVADHAEGRLVTITGVIDVHSAADLRGDLHALIDDGRGTPLLLDLGRAEITDATGLGLLLECHRRGRRHGREMRLVAVSDGSERLFRRLALRRQFAPRPAYR</sequence>
<dbReference type="SUPFAM" id="SSF52091">
    <property type="entry name" value="SpoIIaa-like"/>
    <property type="match status" value="1"/>
</dbReference>
<dbReference type="InterPro" id="IPR002645">
    <property type="entry name" value="STAS_dom"/>
</dbReference>
<keyword evidence="3" id="KW-1185">Reference proteome</keyword>
<dbReference type="GO" id="GO:0043856">
    <property type="term" value="F:anti-sigma factor antagonist activity"/>
    <property type="evidence" value="ECO:0007669"/>
    <property type="project" value="TreeGrafter"/>
</dbReference>
<dbReference type="AlphaFoldDB" id="W6JU23"/>
<name>W6JU23_9MICO</name>
<evidence type="ECO:0000313" key="3">
    <source>
        <dbReference type="Proteomes" id="UP000035763"/>
    </source>
</evidence>
<dbReference type="Gene3D" id="3.30.750.24">
    <property type="entry name" value="STAS domain"/>
    <property type="match status" value="1"/>
</dbReference>
<comment type="caution">
    <text evidence="2">The sequence shown here is derived from an EMBL/GenBank/DDBJ whole genome shotgun (WGS) entry which is preliminary data.</text>
</comment>
<dbReference type="PROSITE" id="PS50801">
    <property type="entry name" value="STAS"/>
    <property type="match status" value="1"/>
</dbReference>
<evidence type="ECO:0000313" key="2">
    <source>
        <dbReference type="EMBL" id="CCH72392.1"/>
    </source>
</evidence>
<accession>W6JU23</accession>
<dbReference type="STRING" id="1193182.BN11_1600027"/>
<reference evidence="2 3" key="1">
    <citation type="journal article" date="2013" name="ISME J.">
        <title>A metabolic model for members of the genus Tetrasphaera involved in enhanced biological phosphorus removal.</title>
        <authorList>
            <person name="Kristiansen R."/>
            <person name="Nguyen H.T.T."/>
            <person name="Saunders A.M."/>
            <person name="Nielsen J.L."/>
            <person name="Wimmer R."/>
            <person name="Le V.Q."/>
            <person name="McIlroy S.J."/>
            <person name="Petrovski S."/>
            <person name="Seviour R.J."/>
            <person name="Calteau A."/>
            <person name="Nielsen K.L."/>
            <person name="Nielsen P.H."/>
        </authorList>
    </citation>
    <scope>NUCLEOTIDE SEQUENCE [LARGE SCALE GENOMIC DNA]</scope>
    <source>
        <strain evidence="2 3">Ben110</strain>
    </source>
</reference>
<feature type="domain" description="STAS" evidence="1">
    <location>
        <begin position="45"/>
        <end position="137"/>
    </location>
</feature>
<dbReference type="PANTHER" id="PTHR33495:SF2">
    <property type="entry name" value="ANTI-SIGMA FACTOR ANTAGONIST TM_1081-RELATED"/>
    <property type="match status" value="1"/>
</dbReference>
<dbReference type="CDD" id="cd07043">
    <property type="entry name" value="STAS_anti-anti-sigma_factors"/>
    <property type="match status" value="1"/>
</dbReference>
<organism evidence="2 3">
    <name type="scientific">Nostocoides australiense Ben110</name>
    <dbReference type="NCBI Taxonomy" id="1193182"/>
    <lineage>
        <taxon>Bacteria</taxon>
        <taxon>Bacillati</taxon>
        <taxon>Actinomycetota</taxon>
        <taxon>Actinomycetes</taxon>
        <taxon>Micrococcales</taxon>
        <taxon>Intrasporangiaceae</taxon>
        <taxon>Nostocoides</taxon>
    </lineage>
</organism>
<dbReference type="InterPro" id="IPR036513">
    <property type="entry name" value="STAS_dom_sf"/>
</dbReference>
<dbReference type="Pfam" id="PF01740">
    <property type="entry name" value="STAS"/>
    <property type="match status" value="1"/>
</dbReference>
<gene>
    <name evidence="2" type="ORF">BN11_1600027</name>
</gene>